<dbReference type="SUPFAM" id="SSF52096">
    <property type="entry name" value="ClpP/crotonase"/>
    <property type="match status" value="1"/>
</dbReference>
<dbReference type="eggNOG" id="COG1030">
    <property type="taxonomic scope" value="Bacteria"/>
</dbReference>
<organism evidence="2 3">
    <name type="scientific">Brucella anthropi (strain ATCC 49188 / DSM 6882 / CCUG 24695 / JCM 21032 / LMG 3331 / NBRC 15819 / NCTC 12168 / Alc 37)</name>
    <name type="common">Ochrobactrum anthropi</name>
    <dbReference type="NCBI Taxonomy" id="439375"/>
    <lineage>
        <taxon>Bacteria</taxon>
        <taxon>Pseudomonadati</taxon>
        <taxon>Pseudomonadota</taxon>
        <taxon>Alphaproteobacteria</taxon>
        <taxon>Hyphomicrobiales</taxon>
        <taxon>Brucellaceae</taxon>
        <taxon>Brucella/Ochrobactrum group</taxon>
        <taxon>Brucella</taxon>
    </lineage>
</organism>
<dbReference type="Proteomes" id="UP000002301">
    <property type="component" value="Chromosome 1"/>
</dbReference>
<dbReference type="HOGENOM" id="CLU_789498_0_0_5"/>
<dbReference type="Gene3D" id="3.90.226.10">
    <property type="entry name" value="2-enoyl-CoA Hydratase, Chain A, domain 1"/>
    <property type="match status" value="1"/>
</dbReference>
<reference evidence="2 3" key="1">
    <citation type="journal article" date="2011" name="J. Bacteriol.">
        <title>Genome of Ochrobactrum anthropi ATCC 49188 T, a versatile opportunistic pathogen and symbiont of several eukaryotic hosts.</title>
        <authorList>
            <person name="Chain P.S."/>
            <person name="Lang D.M."/>
            <person name="Comerci D.J."/>
            <person name="Malfatti S.A."/>
            <person name="Vergez L.M."/>
            <person name="Shin M."/>
            <person name="Ugalde R.A."/>
            <person name="Garcia E."/>
            <person name="Tolmasky M.E."/>
        </authorList>
    </citation>
    <scope>NUCLEOTIDE SEQUENCE [LARGE SCALE GENOMIC DNA]</scope>
    <source>
        <strain evidence="3">ATCC 49188 / DSM 6882 / CCUG 24695 / JCM 21032 / LMG 3331 / NBRC 15819 / NCTC 12168 / Alc 37</strain>
    </source>
</reference>
<dbReference type="KEGG" id="oan:Oant_1850"/>
<accession>A6X012</accession>
<feature type="chain" id="PRO_5002704437" evidence="1">
    <location>
        <begin position="21"/>
        <end position="351"/>
    </location>
</feature>
<keyword evidence="3" id="KW-1185">Reference proteome</keyword>
<gene>
    <name evidence="2" type="ordered locus">Oant_1850</name>
</gene>
<name>A6X012_BRUA4</name>
<keyword evidence="1" id="KW-0732">Signal</keyword>
<evidence type="ECO:0000313" key="3">
    <source>
        <dbReference type="Proteomes" id="UP000002301"/>
    </source>
</evidence>
<evidence type="ECO:0000256" key="1">
    <source>
        <dbReference type="SAM" id="SignalP"/>
    </source>
</evidence>
<dbReference type="AlphaFoldDB" id="A6X012"/>
<sequence>MKILILAASLLFSFVCQTFAATISLANWNGHEIISFEGPIEQGDADKIAEVLPRAVDMPYGTPVVLLNSPGGSVAEALKISKIFDASPVHTVIPKGAKCASACASIVFIAGKYRTMEDGAAFGQHSCSINDRKFETCNEIISQHAVLHGVSHGSVAAFVTYTDPSDILWFSRADTEGWGITRYPGEDMSGFEKSEPRALKLILGKEPPAQSKWRINFKKDGFEAFVRTVSDYEREMQLNLFCVEALKGRLFVGMEISGPEQAVKDSVLGAIIWTDVTKWQSPNPIIHQVDENMTELFIEVPKNEIKNLLTKTTLLQFGVLLRKPYEPMVARTWLDSSRKVLLFAANNCVKE</sequence>
<evidence type="ECO:0000313" key="2">
    <source>
        <dbReference type="EMBL" id="ABS14566.1"/>
    </source>
</evidence>
<dbReference type="EMBL" id="CP000758">
    <property type="protein sequence ID" value="ABS14566.1"/>
    <property type="molecule type" value="Genomic_DNA"/>
</dbReference>
<protein>
    <submittedName>
        <fullName evidence="2">Periplasmic protein-like protein</fullName>
    </submittedName>
</protein>
<dbReference type="RefSeq" id="WP_012091833.1">
    <property type="nucleotide sequence ID" value="NC_009667.1"/>
</dbReference>
<dbReference type="InterPro" id="IPR029045">
    <property type="entry name" value="ClpP/crotonase-like_dom_sf"/>
</dbReference>
<proteinExistence type="predicted"/>
<feature type="signal peptide" evidence="1">
    <location>
        <begin position="1"/>
        <end position="20"/>
    </location>
</feature>